<sequence>MAIEADRISDTEIKVGDTIYTFDAKGIADGFLQCLISDSIETCAKNHAPVSTRAAHADESGEPKREPGSIISPSLGGMP</sequence>
<protein>
    <submittedName>
        <fullName evidence="2">Uncharacterized protein</fullName>
    </submittedName>
</protein>
<gene>
    <name evidence="2" type="ORF">AWB76_03187</name>
</gene>
<dbReference type="Proteomes" id="UP000054624">
    <property type="component" value="Unassembled WGS sequence"/>
</dbReference>
<organism evidence="2 3">
    <name type="scientific">Caballeronia temeraria</name>
    <dbReference type="NCBI Taxonomy" id="1777137"/>
    <lineage>
        <taxon>Bacteria</taxon>
        <taxon>Pseudomonadati</taxon>
        <taxon>Pseudomonadota</taxon>
        <taxon>Betaproteobacteria</taxon>
        <taxon>Burkholderiales</taxon>
        <taxon>Burkholderiaceae</taxon>
        <taxon>Caballeronia</taxon>
    </lineage>
</organism>
<keyword evidence="3" id="KW-1185">Reference proteome</keyword>
<evidence type="ECO:0000313" key="2">
    <source>
        <dbReference type="EMBL" id="SAK62136.1"/>
    </source>
</evidence>
<evidence type="ECO:0000256" key="1">
    <source>
        <dbReference type="SAM" id="MobiDB-lite"/>
    </source>
</evidence>
<dbReference type="AlphaFoldDB" id="A0A158AXH3"/>
<dbReference type="OrthoDB" id="9010490at2"/>
<accession>A0A158AXH3</accession>
<evidence type="ECO:0000313" key="3">
    <source>
        <dbReference type="Proteomes" id="UP000054624"/>
    </source>
</evidence>
<dbReference type="EMBL" id="FCOI02000009">
    <property type="protein sequence ID" value="SAK62136.1"/>
    <property type="molecule type" value="Genomic_DNA"/>
</dbReference>
<name>A0A158AXH3_9BURK</name>
<reference evidence="3" key="1">
    <citation type="submission" date="2016-01" db="EMBL/GenBank/DDBJ databases">
        <authorList>
            <person name="Peeters Charlotte."/>
        </authorList>
    </citation>
    <scope>NUCLEOTIDE SEQUENCE [LARGE SCALE GENOMIC DNA]</scope>
</reference>
<feature type="compositionally biased region" description="Basic and acidic residues" evidence="1">
    <location>
        <begin position="55"/>
        <end position="67"/>
    </location>
</feature>
<feature type="region of interest" description="Disordered" evidence="1">
    <location>
        <begin position="48"/>
        <end position="79"/>
    </location>
</feature>
<proteinExistence type="predicted"/>
<dbReference type="RefSeq" id="WP_061161025.1">
    <property type="nucleotide sequence ID" value="NZ_FCOI02000009.1"/>
</dbReference>